<feature type="region of interest" description="Disordered" evidence="1">
    <location>
        <begin position="292"/>
        <end position="315"/>
    </location>
</feature>
<organism evidence="3 4">
    <name type="scientific">Abditibacterium utsteinense</name>
    <dbReference type="NCBI Taxonomy" id="1960156"/>
    <lineage>
        <taxon>Bacteria</taxon>
        <taxon>Pseudomonadati</taxon>
        <taxon>Abditibacteriota</taxon>
        <taxon>Abditibacteriia</taxon>
        <taxon>Abditibacteriales</taxon>
        <taxon>Abditibacteriaceae</taxon>
        <taxon>Abditibacterium</taxon>
    </lineage>
</organism>
<dbReference type="InterPro" id="IPR001646">
    <property type="entry name" value="5peptide_repeat"/>
</dbReference>
<comment type="caution">
    <text evidence="3">The sequence shown here is derived from an EMBL/GenBank/DDBJ whole genome shotgun (WGS) entry which is preliminary data.</text>
</comment>
<accession>A0A2S8SU13</accession>
<dbReference type="Pfam" id="PF00805">
    <property type="entry name" value="Pentapeptide"/>
    <property type="match status" value="1"/>
</dbReference>
<keyword evidence="4" id="KW-1185">Reference proteome</keyword>
<dbReference type="PANTHER" id="PTHR14136:SF17">
    <property type="entry name" value="BTB_POZ DOMAIN-CONTAINING PROTEIN KCTD9"/>
    <property type="match status" value="1"/>
</dbReference>
<feature type="transmembrane region" description="Helical" evidence="2">
    <location>
        <begin position="15"/>
        <end position="37"/>
    </location>
</feature>
<dbReference type="AlphaFoldDB" id="A0A2S8SU13"/>
<gene>
    <name evidence="3" type="ORF">B1R32_106138</name>
</gene>
<evidence type="ECO:0000313" key="4">
    <source>
        <dbReference type="Proteomes" id="UP000237684"/>
    </source>
</evidence>
<keyword evidence="2" id="KW-0812">Transmembrane</keyword>
<keyword evidence="2" id="KW-0472">Membrane</keyword>
<keyword evidence="2" id="KW-1133">Transmembrane helix</keyword>
<feature type="compositionally biased region" description="Basic and acidic residues" evidence="1">
    <location>
        <begin position="292"/>
        <end position="302"/>
    </location>
</feature>
<dbReference type="PANTHER" id="PTHR14136">
    <property type="entry name" value="BTB_POZ DOMAIN-CONTAINING PROTEIN KCTD9"/>
    <property type="match status" value="1"/>
</dbReference>
<dbReference type="InterPro" id="IPR051082">
    <property type="entry name" value="Pentapeptide-BTB/POZ_domain"/>
</dbReference>
<reference evidence="3 4" key="1">
    <citation type="journal article" date="2018" name="Syst. Appl. Microbiol.">
        <title>Abditibacterium utsteinense sp. nov., the first cultivated member of candidate phylum FBP, isolated from ice-free Antarctic soil samples.</title>
        <authorList>
            <person name="Tahon G."/>
            <person name="Tytgat B."/>
            <person name="Lebbe L."/>
            <person name="Carlier A."/>
            <person name="Willems A."/>
        </authorList>
    </citation>
    <scope>NUCLEOTIDE SEQUENCE [LARGE SCALE GENOMIC DNA]</scope>
    <source>
        <strain evidence="3 4">LMG 29911</strain>
    </source>
</reference>
<dbReference type="RefSeq" id="WP_105483425.1">
    <property type="nucleotide sequence ID" value="NZ_NIGF01000006.1"/>
</dbReference>
<protein>
    <submittedName>
        <fullName evidence="3">Pentapeptide repeat-containing protein</fullName>
    </submittedName>
</protein>
<sequence>MPDSRPPTPTFGKPLWILLLGAAIFLILLVAVPRAMTANLQTSPLARLTLETQIRDSAAKLVLAAVTFLAATLVWRYLQNLGKVVENSVQTLAAAERTAFFAAQAAETERYARAMALLGDEKVEVRLGGIYTLERLARESSRDHGPIMEVLAAYTREHARWSEGESAPARVRADLQAILSVIGRRHAPFDPSEGHIDLHATSLARAYLPYANLEGAFLYETNLDGAILQGANLRGATLWKASLVGATLQGAHLEGADLTAVAGLTKEQLQGAHFDDATKLPDTLRGETSHAVEEAQKVKMSEEETQDLKLPTRRT</sequence>
<evidence type="ECO:0000313" key="3">
    <source>
        <dbReference type="EMBL" id="PQV64292.1"/>
    </source>
</evidence>
<name>A0A2S8SU13_9BACT</name>
<dbReference type="InParanoid" id="A0A2S8SU13"/>
<feature type="transmembrane region" description="Helical" evidence="2">
    <location>
        <begin position="58"/>
        <end position="78"/>
    </location>
</feature>
<dbReference type="SUPFAM" id="SSF141571">
    <property type="entry name" value="Pentapeptide repeat-like"/>
    <property type="match status" value="1"/>
</dbReference>
<dbReference type="Proteomes" id="UP000237684">
    <property type="component" value="Unassembled WGS sequence"/>
</dbReference>
<evidence type="ECO:0000256" key="2">
    <source>
        <dbReference type="SAM" id="Phobius"/>
    </source>
</evidence>
<proteinExistence type="predicted"/>
<evidence type="ECO:0000256" key="1">
    <source>
        <dbReference type="SAM" id="MobiDB-lite"/>
    </source>
</evidence>
<dbReference type="OrthoDB" id="4563217at2"/>
<dbReference type="EMBL" id="NIGF01000006">
    <property type="protein sequence ID" value="PQV64292.1"/>
    <property type="molecule type" value="Genomic_DNA"/>
</dbReference>
<dbReference type="Gene3D" id="2.160.20.80">
    <property type="entry name" value="E3 ubiquitin-protein ligase SopA"/>
    <property type="match status" value="1"/>
</dbReference>